<name>A0A8C2ZR75_CYCLU</name>
<feature type="compositionally biased region" description="Polar residues" evidence="4">
    <location>
        <begin position="770"/>
        <end position="789"/>
    </location>
</feature>
<dbReference type="PANTHER" id="PTHR21553:SF36">
    <property type="entry name" value="ALMS1 CENTROSOME AND BASAL BODY-ASSOCIATED PROTEIN-RELATED"/>
    <property type="match status" value="1"/>
</dbReference>
<feature type="compositionally biased region" description="Polar residues" evidence="4">
    <location>
        <begin position="453"/>
        <end position="468"/>
    </location>
</feature>
<feature type="compositionally biased region" description="Low complexity" evidence="4">
    <location>
        <begin position="1925"/>
        <end position="1950"/>
    </location>
</feature>
<feature type="region of interest" description="Disordered" evidence="4">
    <location>
        <begin position="1555"/>
        <end position="1589"/>
    </location>
</feature>
<feature type="compositionally biased region" description="Low complexity" evidence="4">
    <location>
        <begin position="575"/>
        <end position="585"/>
    </location>
</feature>
<feature type="compositionally biased region" description="Low complexity" evidence="4">
    <location>
        <begin position="1835"/>
        <end position="1848"/>
    </location>
</feature>
<dbReference type="GeneTree" id="ENSGT00940000170259"/>
<feature type="compositionally biased region" description="Polar residues" evidence="4">
    <location>
        <begin position="1860"/>
        <end position="1871"/>
    </location>
</feature>
<dbReference type="PANTHER" id="PTHR21553">
    <property type="entry name" value="ALMS1-RELATED"/>
    <property type="match status" value="1"/>
</dbReference>
<dbReference type="Ensembl" id="ENSCLMT00005032636.1">
    <property type="protein sequence ID" value="ENSCLMP00005031279.1"/>
    <property type="gene ID" value="ENSCLMG00005015132.1"/>
</dbReference>
<feature type="compositionally biased region" description="Polar residues" evidence="4">
    <location>
        <begin position="1814"/>
        <end position="1827"/>
    </location>
</feature>
<evidence type="ECO:0000259" key="5">
    <source>
        <dbReference type="Pfam" id="PF15309"/>
    </source>
</evidence>
<feature type="compositionally biased region" description="Pro residues" evidence="4">
    <location>
        <begin position="1295"/>
        <end position="1307"/>
    </location>
</feature>
<dbReference type="OrthoDB" id="6163239at2759"/>
<feature type="region of interest" description="Disordered" evidence="4">
    <location>
        <begin position="559"/>
        <end position="645"/>
    </location>
</feature>
<dbReference type="GO" id="GO:0005813">
    <property type="term" value="C:centrosome"/>
    <property type="evidence" value="ECO:0007669"/>
    <property type="project" value="UniProtKB-SubCell"/>
</dbReference>
<feature type="compositionally biased region" description="Polar residues" evidence="4">
    <location>
        <begin position="1403"/>
        <end position="1412"/>
    </location>
</feature>
<dbReference type="RefSeq" id="XP_034381172.1">
    <property type="nucleotide sequence ID" value="XM_034525281.1"/>
</dbReference>
<comment type="subcellular location">
    <subcellularLocation>
        <location evidence="1">Cytoplasm</location>
        <location evidence="1">Cytoskeleton</location>
        <location evidence="1">Microtubule organizing center</location>
        <location evidence="1">Centrosome</location>
    </subcellularLocation>
</comment>
<feature type="region of interest" description="Disordered" evidence="4">
    <location>
        <begin position="1189"/>
        <end position="1232"/>
    </location>
</feature>
<feature type="region of interest" description="Disordered" evidence="4">
    <location>
        <begin position="770"/>
        <end position="796"/>
    </location>
</feature>
<feature type="compositionally biased region" description="Polar residues" evidence="4">
    <location>
        <begin position="828"/>
        <end position="838"/>
    </location>
</feature>
<reference evidence="6" key="1">
    <citation type="submission" date="2025-08" db="UniProtKB">
        <authorList>
            <consortium name="Ensembl"/>
        </authorList>
    </citation>
    <scope>IDENTIFICATION</scope>
</reference>
<dbReference type="GeneID" id="117725242"/>
<feature type="compositionally biased region" description="Polar residues" evidence="4">
    <location>
        <begin position="1070"/>
        <end position="1082"/>
    </location>
</feature>
<evidence type="ECO:0000256" key="3">
    <source>
        <dbReference type="ARBA" id="ARBA00023212"/>
    </source>
</evidence>
<evidence type="ECO:0000256" key="1">
    <source>
        <dbReference type="ARBA" id="ARBA00004300"/>
    </source>
</evidence>
<dbReference type="KEGG" id="clum:117725242"/>
<feature type="compositionally biased region" description="Polar residues" evidence="4">
    <location>
        <begin position="595"/>
        <end position="631"/>
    </location>
</feature>
<dbReference type="GO" id="GO:0008017">
    <property type="term" value="F:microtubule binding"/>
    <property type="evidence" value="ECO:0007669"/>
    <property type="project" value="TreeGrafter"/>
</dbReference>
<feature type="compositionally biased region" description="Low complexity" evidence="4">
    <location>
        <begin position="437"/>
        <end position="447"/>
    </location>
</feature>
<feature type="compositionally biased region" description="Polar residues" evidence="4">
    <location>
        <begin position="1189"/>
        <end position="1202"/>
    </location>
</feature>
<feature type="region of interest" description="Disordered" evidence="4">
    <location>
        <begin position="822"/>
        <end position="888"/>
    </location>
</feature>
<keyword evidence="3" id="KW-0206">Cytoskeleton</keyword>
<feature type="compositionally biased region" description="Polar residues" evidence="4">
    <location>
        <begin position="1097"/>
        <end position="1116"/>
    </location>
</feature>
<feature type="compositionally biased region" description="Polar residues" evidence="4">
    <location>
        <begin position="484"/>
        <end position="499"/>
    </location>
</feature>
<keyword evidence="2" id="KW-0963">Cytoplasm</keyword>
<feature type="region of interest" description="Disordered" evidence="4">
    <location>
        <begin position="1925"/>
        <end position="2037"/>
    </location>
</feature>
<feature type="compositionally biased region" description="Pro residues" evidence="4">
    <location>
        <begin position="1057"/>
        <end position="1067"/>
    </location>
</feature>
<feature type="compositionally biased region" description="Polar residues" evidence="4">
    <location>
        <begin position="845"/>
        <end position="874"/>
    </location>
</feature>
<dbReference type="Proteomes" id="UP000694565">
    <property type="component" value="Unplaced"/>
</dbReference>
<feature type="compositionally biased region" description="Basic and acidic residues" evidence="4">
    <location>
        <begin position="326"/>
        <end position="353"/>
    </location>
</feature>
<feature type="region of interest" description="Disordered" evidence="4">
    <location>
        <begin position="1283"/>
        <end position="1308"/>
    </location>
</feature>
<feature type="compositionally biased region" description="Basic and acidic residues" evidence="4">
    <location>
        <begin position="38"/>
        <end position="56"/>
    </location>
</feature>
<dbReference type="InterPro" id="IPR029299">
    <property type="entry name" value="ALMS_motif"/>
</dbReference>
<feature type="region of interest" description="Disordered" evidence="4">
    <location>
        <begin position="238"/>
        <end position="401"/>
    </location>
</feature>
<feature type="region of interest" description="Disordered" evidence="4">
    <location>
        <begin position="1"/>
        <end position="62"/>
    </location>
</feature>
<accession>A0A8C2ZR75</accession>
<dbReference type="GO" id="GO:0046599">
    <property type="term" value="P:regulation of centriole replication"/>
    <property type="evidence" value="ECO:0007669"/>
    <property type="project" value="TreeGrafter"/>
</dbReference>
<feature type="region of interest" description="Disordered" evidence="4">
    <location>
        <begin position="431"/>
        <end position="499"/>
    </location>
</feature>
<evidence type="ECO:0000256" key="2">
    <source>
        <dbReference type="ARBA" id="ARBA00022490"/>
    </source>
</evidence>
<feature type="compositionally biased region" description="Low complexity" evidence="4">
    <location>
        <begin position="1995"/>
        <end position="2007"/>
    </location>
</feature>
<feature type="compositionally biased region" description="Polar residues" evidence="4">
    <location>
        <begin position="1026"/>
        <end position="1042"/>
    </location>
</feature>
<feature type="compositionally biased region" description="Polar residues" evidence="4">
    <location>
        <begin position="1559"/>
        <end position="1571"/>
    </location>
</feature>
<feature type="compositionally biased region" description="Low complexity" evidence="4">
    <location>
        <begin position="1283"/>
        <end position="1294"/>
    </location>
</feature>
<dbReference type="GO" id="GO:0005814">
    <property type="term" value="C:centriole"/>
    <property type="evidence" value="ECO:0007669"/>
    <property type="project" value="TreeGrafter"/>
</dbReference>
<feature type="compositionally biased region" description="Polar residues" evidence="4">
    <location>
        <begin position="363"/>
        <end position="388"/>
    </location>
</feature>
<feature type="region of interest" description="Disordered" evidence="4">
    <location>
        <begin position="1497"/>
        <end position="1517"/>
    </location>
</feature>
<feature type="compositionally biased region" description="Basic and acidic residues" evidence="4">
    <location>
        <begin position="187"/>
        <end position="209"/>
    </location>
</feature>
<keyword evidence="7" id="KW-1185">Reference proteome</keyword>
<feature type="compositionally biased region" description="Polar residues" evidence="4">
    <location>
        <begin position="292"/>
        <end position="317"/>
    </location>
</feature>
<feature type="compositionally biased region" description="Polar residues" evidence="4">
    <location>
        <begin position="996"/>
        <end position="1014"/>
    </location>
</feature>
<feature type="compositionally biased region" description="Basic and acidic residues" evidence="4">
    <location>
        <begin position="1616"/>
        <end position="1625"/>
    </location>
</feature>
<dbReference type="Pfam" id="PF15309">
    <property type="entry name" value="ALMS_motif"/>
    <property type="match status" value="1"/>
</dbReference>
<feature type="region of interest" description="Disordered" evidence="4">
    <location>
        <begin position="166"/>
        <end position="211"/>
    </location>
</feature>
<evidence type="ECO:0000313" key="7">
    <source>
        <dbReference type="Proteomes" id="UP000694565"/>
    </source>
</evidence>
<dbReference type="GO" id="GO:0005829">
    <property type="term" value="C:cytosol"/>
    <property type="evidence" value="ECO:0007669"/>
    <property type="project" value="TreeGrafter"/>
</dbReference>
<feature type="compositionally biased region" description="Low complexity" evidence="4">
    <location>
        <begin position="241"/>
        <end position="255"/>
    </location>
</feature>
<evidence type="ECO:0000256" key="4">
    <source>
        <dbReference type="SAM" id="MobiDB-lite"/>
    </source>
</evidence>
<feature type="compositionally biased region" description="Basic residues" evidence="4">
    <location>
        <begin position="2011"/>
        <end position="2028"/>
    </location>
</feature>
<dbReference type="CTD" id="7840"/>
<gene>
    <name evidence="6" type="primary">alms1</name>
</gene>
<organism evidence="6 7">
    <name type="scientific">Cyclopterus lumpus</name>
    <name type="common">Lumpsucker</name>
    <dbReference type="NCBI Taxonomy" id="8103"/>
    <lineage>
        <taxon>Eukaryota</taxon>
        <taxon>Metazoa</taxon>
        <taxon>Chordata</taxon>
        <taxon>Craniata</taxon>
        <taxon>Vertebrata</taxon>
        <taxon>Euteleostomi</taxon>
        <taxon>Actinopterygii</taxon>
        <taxon>Neopterygii</taxon>
        <taxon>Teleostei</taxon>
        <taxon>Neoteleostei</taxon>
        <taxon>Acanthomorphata</taxon>
        <taxon>Eupercaria</taxon>
        <taxon>Perciformes</taxon>
        <taxon>Cottioidei</taxon>
        <taxon>Cottales</taxon>
        <taxon>Cyclopteridae</taxon>
        <taxon>Cyclopterus</taxon>
    </lineage>
</organism>
<feature type="region of interest" description="Disordered" evidence="4">
    <location>
        <begin position="1760"/>
        <end position="1874"/>
    </location>
</feature>
<feature type="compositionally biased region" description="Polar residues" evidence="4">
    <location>
        <begin position="20"/>
        <end position="32"/>
    </location>
</feature>
<proteinExistence type="predicted"/>
<feature type="domain" description="ALMS motif" evidence="5">
    <location>
        <begin position="2109"/>
        <end position="2232"/>
    </location>
</feature>
<feature type="compositionally biased region" description="Basic and acidic residues" evidence="4">
    <location>
        <begin position="1766"/>
        <end position="1805"/>
    </location>
</feature>
<feature type="region of interest" description="Disordered" evidence="4">
    <location>
        <begin position="1616"/>
        <end position="1722"/>
    </location>
</feature>
<feature type="region of interest" description="Disordered" evidence="4">
    <location>
        <begin position="1346"/>
        <end position="1428"/>
    </location>
</feature>
<evidence type="ECO:0000313" key="6">
    <source>
        <dbReference type="Ensembl" id="ENSCLMP00005031279.1"/>
    </source>
</evidence>
<reference evidence="6" key="2">
    <citation type="submission" date="2025-09" db="UniProtKB">
        <authorList>
            <consortium name="Ensembl"/>
        </authorList>
    </citation>
    <scope>IDENTIFICATION</scope>
</reference>
<feature type="region of interest" description="Disordered" evidence="4">
    <location>
        <begin position="920"/>
        <end position="1116"/>
    </location>
</feature>
<sequence length="2248" mass="244369">MEPREREAAPSPLPADEDASQSVGQTSLNLLAQSHRHASQDQRQRRLETDEWELQKPRGRRLQSEFQDSNLSPALSLLPSNSGVEHNFTEYSLFQQSDNEFVPLRAYPDISVASERFNVPLWDRTTLASECGSLSQHPLAQATILSEGVSSCCSLSQHSVSLIEEGRHKETVHSPPIATTDRPGVPSRDKDSSREKDFKMHTDPPDKPVGEAAEDETFFLSKDIAAQHLLKLLQKDIGMPSSSSSSAVSSNSETSVKAAASYSEQSKSTEVCKPATDQSMVRREGPPGEASLPQQQTQQTNKDLYSDQSRTSSSEACNITMGLRSTKPDDSSDELHRELLSEVERRGGREAGSKKQRRKSPTLPGQSVTPYPTGTSEGKQSATRTNMGGPQWTGAFSAGVERGHREQDLWFSGNQTGIDGSYLGFLPQSQSTPGVFKAPPKSSAKAKFGQLSAIESNNNSHQSNTGITPQPDVPIADVHPPDKANQSQEEVTSAKVQSLPSLNYMQKVDAWRANQSSGNKSLFDSLALQGFSGISPKKKAYDAVSDPLNHILSQQVRSLQPPAVSSAVNQNVTESSSTAPSGSPSRRGEAVGSAPSDNDNTGSATRPSASRFGRSQSQSSLSTIVTSAQNDQQKKRPAEGENSQIQDDVLCQPSATVQPSPGLSLGPFSDVSLDLNLTLSSSQDSYNGGMKLGTGASSVVSLEVDNYAPHWTSKLSTPPPLPKPRELNIEERIPLYLRNLGIDQSPSTILTPFTPRGPIREPEFSPTDLCTIQGSVGTPTKSTQTSEGGSPNKREFSRCSILSVDSSISISLSMDSLGPGLSVPDWTRQASSSDTEAIQSKRRLATSSLPDEDSYPSTQQQHIDSSLTSSQNTIRLGDLESPSQTSRSLEQSADLSIVGSAALFEIHKLLSQMENVVSTGSSEASSSNPAVPHLLSDNDDILLSPRKNTRGLQDPSFSSSSSSSTEEPRTQPALLWARPTLDSMLTSEKLEEGSIGQESMSSLGQPNNSFTQAAPNVGAYRRPQDGTVSRGSGPSIVLSQSARRAEPEGCSAAPPDNTVPPQPPFITPSPVLSTQQLTSTPADTEEGKQATLEGPVWSSTSEDTDQGVTSDGSSESSLAIRVVKLLQSESPATMGSSTSSIIGQEESKAREWIKLKILGQQCEPLELDKEDRKRIEEIKRELLLRNPIQSLGSTDTESSAGSSVRVLIGPDPPQQAETPTPLGDPNNQPSQMLQGLSIKLSGSGVQLQNPLRPNLEAQIQQIAARERVTLPRTSLQALTSITITSCRRSTSPSPSTSPAPPLSPPPELLHLSELSNRAVEHSKVNSVILPSMDGEEDEVARKPALAFEPSSDLTPLSAPGNQKRRDTVGGQLEGPPPPSLGLGREDVNAGDDNTQSFRRDNDLSVQDSSVSGVSHEAEQATGSSASEPAAMTGHVSHVHLTLSPKAPDHSSAIAVRSSHVDAVAALPRKEFVPLRHSSAASSPDEGVGLSSPAEWYDNTAAPQGRMTSTSTQGFPPRVAVSQRPFTTETPAVPVLLPYKPHGSEELFYMPQTEADVSSFDPSDTTMESSHTGSDDAVPPRFSSEVLGHRDAGLDRGVTIRHSEGIYSKRLKTATFKMHEPGHRDGNLPTTPKPSPRLSGTRVPSLSNQRASKRDQGTSPVQFPSHDQPERSRVRFQLVHVDDDKAGRRLGRSSAPQVGGELDQERRDSRLPPPAARQSSGALDQLWESFCEQWSLKESRPTSDREASLLERLERLSCLIHSSRSTNKSEGKPAWRGEDAGEVKRSVGCEARGTERKVRGGRKVEGEPPEVPLQAWTQRLQVQTTSPSADEDSRDSFTSSFSQISSPSRHLCPADRDESETLSTGSGSMSTVDTERLTRAFGAHRVQHLKTSSGLRKLYSTINKQKEGREQRRGRHKEPPHLITLLETTGTEESTVADDSTTSTSTPSLPSHRGPSRTLAAKRAVKLVSRGIQAGDPELVSNGTRRHTRDVGTTFPSPSTQISSSSSGLGRGGRRSPSKSQQRKSKRSPPKTFPEGVSWFISADHLRSEARKENRPEEEESPWRPSTAWFEPYSRIQPWREPLRQVHEDGNEPAEPDLGPRTKRMSSGLARISLQEALEMRRPEFISQSRQRVRRLALQVEERNLQEVFSRERRELFSRPGGPARLPKPAGAALLRRAVPRKEMIQRSKQIYESLPEVQRRREEERRQTEYRSYRLNAQLFNKRITSRVLGRRRAAWQGIKPVTFFNVD</sequence>
<protein>
    <recommendedName>
        <fullName evidence="5">ALMS motif domain-containing protein</fullName>
    </recommendedName>
</protein>